<comment type="caution">
    <text evidence="1">The sequence shown here is derived from an EMBL/GenBank/DDBJ whole genome shotgun (WGS) entry which is preliminary data.</text>
</comment>
<organism evidence="1 2">
    <name type="scientific">Phytopseudomonas flavescens</name>
    <dbReference type="NCBI Taxonomy" id="29435"/>
    <lineage>
        <taxon>Bacteria</taxon>
        <taxon>Pseudomonadati</taxon>
        <taxon>Pseudomonadota</taxon>
        <taxon>Gammaproteobacteria</taxon>
        <taxon>Pseudomonadales</taxon>
        <taxon>Pseudomonadaceae</taxon>
        <taxon>Phytopseudomonas</taxon>
    </lineage>
</organism>
<accession>A0A7Y9XSM1</accession>
<evidence type="ECO:0000313" key="1">
    <source>
        <dbReference type="EMBL" id="NYH75661.1"/>
    </source>
</evidence>
<gene>
    <name evidence="1" type="ORF">FHR27_004271</name>
</gene>
<evidence type="ECO:0000313" key="2">
    <source>
        <dbReference type="Proteomes" id="UP000578688"/>
    </source>
</evidence>
<dbReference type="AlphaFoldDB" id="A0A7Y9XSM1"/>
<reference evidence="1 2" key="1">
    <citation type="submission" date="2020-07" db="EMBL/GenBank/DDBJ databases">
        <title>Genomic analyses of the natural microbiome of Caenorhabditis elegans.</title>
        <authorList>
            <person name="Samuel B."/>
        </authorList>
    </citation>
    <scope>NUCLEOTIDE SEQUENCE [LARGE SCALE GENOMIC DNA]</scope>
    <source>
        <strain evidence="1 2">BIGb0408</strain>
    </source>
</reference>
<dbReference type="RefSeq" id="WP_179539504.1">
    <property type="nucleotide sequence ID" value="NZ_JACBYV010000001.1"/>
</dbReference>
<proteinExistence type="predicted"/>
<dbReference type="EMBL" id="JACBYV010000001">
    <property type="protein sequence ID" value="NYH75661.1"/>
    <property type="molecule type" value="Genomic_DNA"/>
</dbReference>
<sequence>MDASEFKKRLENCVPGIEDLAKVGLLSDEVDELRRSFFIIKRKERLERIGLPGQLGELFKNYDPSNVEIGMLKFDLEPHKKTQVG</sequence>
<name>A0A7Y9XSM1_9GAMM</name>
<keyword evidence="2" id="KW-1185">Reference proteome</keyword>
<dbReference type="Proteomes" id="UP000578688">
    <property type="component" value="Unassembled WGS sequence"/>
</dbReference>
<protein>
    <submittedName>
        <fullName evidence="1">Uncharacterized protein</fullName>
    </submittedName>
</protein>